<dbReference type="RefSeq" id="WP_085212273.1">
    <property type="nucleotide sequence ID" value="NZ_FXAM01000001.1"/>
</dbReference>
<protein>
    <recommendedName>
        <fullName evidence="5">Ethanolamine ammonia-lyase small subunit</fullName>
        <shortName evidence="5">EAL small subunit</shortName>
        <ecNumber evidence="5">4.3.1.7</ecNumber>
    </recommendedName>
</protein>
<dbReference type="UniPathway" id="UPA00560"/>
<comment type="subunit">
    <text evidence="5">The basic unit is a heterodimer which dimerizes to form tetramers. The heterotetramers trimerize; 6 large subunits form a core ring with 6 small subunits projecting outwards.</text>
</comment>
<dbReference type="Pfam" id="PF05985">
    <property type="entry name" value="EutC"/>
    <property type="match status" value="1"/>
</dbReference>
<dbReference type="InterPro" id="IPR042251">
    <property type="entry name" value="EutC_C"/>
</dbReference>
<comment type="function">
    <text evidence="5">Catalyzes the deamination of various vicinal amino-alcohols to oxo compounds. Allows this organism to utilize ethanolamine as the sole source of nitrogen and carbon in the presence of external vitamin B12.</text>
</comment>
<evidence type="ECO:0000256" key="1">
    <source>
        <dbReference type="ARBA" id="ARBA00022628"/>
    </source>
</evidence>
<keyword evidence="4 5" id="KW-1283">Bacterial microcompartment</keyword>
<evidence type="ECO:0000256" key="2">
    <source>
        <dbReference type="ARBA" id="ARBA00023239"/>
    </source>
</evidence>
<dbReference type="GO" id="GO:0031471">
    <property type="term" value="C:ethanolamine degradation polyhedral organelle"/>
    <property type="evidence" value="ECO:0007669"/>
    <property type="project" value="UniProtKB-UniRule"/>
</dbReference>
<comment type="cofactor">
    <cofactor evidence="5">
        <name>adenosylcob(III)alamin</name>
        <dbReference type="ChEBI" id="CHEBI:18408"/>
    </cofactor>
    <text evidence="5">Binds between the large and small subunits.</text>
</comment>
<dbReference type="InterPro" id="IPR042255">
    <property type="entry name" value="EutC_N"/>
</dbReference>
<dbReference type="Proteomes" id="UP000192923">
    <property type="component" value="Unassembled WGS sequence"/>
</dbReference>
<feature type="binding site" evidence="5">
    <location>
        <position position="202"/>
    </location>
    <ligand>
        <name>adenosylcob(III)alamin</name>
        <dbReference type="ChEBI" id="CHEBI:18408"/>
    </ligand>
</feature>
<feature type="binding site" evidence="5">
    <location>
        <position position="152"/>
    </location>
    <ligand>
        <name>adenosylcob(III)alamin</name>
        <dbReference type="ChEBI" id="CHEBI:18408"/>
    </ligand>
</feature>
<keyword evidence="3 5" id="KW-0170">Cobalt</keyword>
<dbReference type="PANTHER" id="PTHR39330">
    <property type="entry name" value="ETHANOLAMINE AMMONIA-LYASE LIGHT CHAIN"/>
    <property type="match status" value="1"/>
</dbReference>
<organism evidence="6 7">
    <name type="scientific">Methylomagnum ishizawai</name>
    <dbReference type="NCBI Taxonomy" id="1760988"/>
    <lineage>
        <taxon>Bacteria</taxon>
        <taxon>Pseudomonadati</taxon>
        <taxon>Pseudomonadota</taxon>
        <taxon>Gammaproteobacteria</taxon>
        <taxon>Methylococcales</taxon>
        <taxon>Methylococcaceae</taxon>
        <taxon>Methylomagnum</taxon>
    </lineage>
</organism>
<reference evidence="6 7" key="1">
    <citation type="submission" date="2016-12" db="EMBL/GenBank/DDBJ databases">
        <authorList>
            <person name="Song W.-J."/>
            <person name="Kurnit D.M."/>
        </authorList>
    </citation>
    <scope>NUCLEOTIDE SEQUENCE [LARGE SCALE GENOMIC DNA]</scope>
    <source>
        <strain evidence="6 7">175</strain>
    </source>
</reference>
<comment type="similarity">
    <text evidence="5">Belongs to the EutC family.</text>
</comment>
<dbReference type="EC" id="4.3.1.7" evidence="5"/>
<dbReference type="InterPro" id="IPR009246">
    <property type="entry name" value="EutC"/>
</dbReference>
<evidence type="ECO:0000256" key="5">
    <source>
        <dbReference type="HAMAP-Rule" id="MF_00601"/>
    </source>
</evidence>
<keyword evidence="2 5" id="KW-0456">Lyase</keyword>
<dbReference type="HAMAP" id="MF_00601">
    <property type="entry name" value="EutC"/>
    <property type="match status" value="1"/>
</dbReference>
<sequence>MNDDAWEPLRRFTQARIGLGRAGHALPTGALLDFQLAHARARDAVHLPWNIEGFAAAVRALGSKCLILETPVTDRGEYLRRPDLGRRLTESARARLAAGTGPDIDIALIVTNGLSSTAVEAHGIPLLRAILERYHALGLKPGPVCVVGNGRVAVSDAIGAALKARLAVIVVGERPGLSAADSLGIYLTYGPRPGTTDAGRNCLSNIRPPEGLDYATAAAKLAYLTVEALRRGLSGVDLKDEMVLPGQDGAVFDTLPQL</sequence>
<dbReference type="PIRSF" id="PIRSF018982">
    <property type="entry name" value="EutC"/>
    <property type="match status" value="1"/>
</dbReference>
<gene>
    <name evidence="5" type="primary">eutC</name>
    <name evidence="6" type="ORF">SAMN02949497_2006</name>
</gene>
<comment type="catalytic activity">
    <reaction evidence="5">
        <text>ethanolamine = acetaldehyde + NH4(+)</text>
        <dbReference type="Rhea" id="RHEA:15313"/>
        <dbReference type="ChEBI" id="CHEBI:15343"/>
        <dbReference type="ChEBI" id="CHEBI:28938"/>
        <dbReference type="ChEBI" id="CHEBI:57603"/>
        <dbReference type="EC" id="4.3.1.7"/>
    </reaction>
</comment>
<dbReference type="EMBL" id="FXAM01000001">
    <property type="protein sequence ID" value="SMF94680.1"/>
    <property type="molecule type" value="Genomic_DNA"/>
</dbReference>
<dbReference type="NCBIfam" id="NF003971">
    <property type="entry name" value="PRK05465.1"/>
    <property type="match status" value="1"/>
</dbReference>
<keyword evidence="1 5" id="KW-0846">Cobalamin</keyword>
<evidence type="ECO:0000313" key="6">
    <source>
        <dbReference type="EMBL" id="SMF94680.1"/>
    </source>
</evidence>
<comment type="subcellular location">
    <subcellularLocation>
        <location evidence="5">Bacterial microcompartment</location>
    </subcellularLocation>
</comment>
<dbReference type="GO" id="GO:0046336">
    <property type="term" value="P:ethanolamine catabolic process"/>
    <property type="evidence" value="ECO:0007669"/>
    <property type="project" value="UniProtKB-UniRule"/>
</dbReference>
<evidence type="ECO:0000256" key="3">
    <source>
        <dbReference type="ARBA" id="ARBA00023285"/>
    </source>
</evidence>
<keyword evidence="7" id="KW-1185">Reference proteome</keyword>
<dbReference type="Gene3D" id="1.10.30.40">
    <property type="entry name" value="Ethanolamine ammonia-lyase light chain (EutC), N-terminal domain"/>
    <property type="match status" value="1"/>
</dbReference>
<dbReference type="PANTHER" id="PTHR39330:SF1">
    <property type="entry name" value="ETHANOLAMINE AMMONIA-LYASE SMALL SUBUNIT"/>
    <property type="match status" value="1"/>
</dbReference>
<name>A0A1Y6CWQ9_9GAMM</name>
<dbReference type="GO" id="GO:0031419">
    <property type="term" value="F:cobalamin binding"/>
    <property type="evidence" value="ECO:0007669"/>
    <property type="project" value="UniProtKB-UniRule"/>
</dbReference>
<proteinExistence type="inferred from homology"/>
<dbReference type="GO" id="GO:0006520">
    <property type="term" value="P:amino acid metabolic process"/>
    <property type="evidence" value="ECO:0007669"/>
    <property type="project" value="InterPro"/>
</dbReference>
<dbReference type="OrthoDB" id="114248at2"/>
<dbReference type="GO" id="GO:0009350">
    <property type="term" value="C:ethanolamine ammonia-lyase complex"/>
    <property type="evidence" value="ECO:0007669"/>
    <property type="project" value="UniProtKB-UniRule"/>
</dbReference>
<dbReference type="STRING" id="1760988.SAMN02949497_2006"/>
<dbReference type="GO" id="GO:0008851">
    <property type="term" value="F:ethanolamine ammonia-lyase activity"/>
    <property type="evidence" value="ECO:0007669"/>
    <property type="project" value="UniProtKB-UniRule"/>
</dbReference>
<dbReference type="Gene3D" id="3.40.50.11240">
    <property type="entry name" value="Ethanolamine ammonia-lyase light chain (EutC)"/>
    <property type="match status" value="1"/>
</dbReference>
<evidence type="ECO:0000313" key="7">
    <source>
        <dbReference type="Proteomes" id="UP000192923"/>
    </source>
</evidence>
<accession>A0A1Y6CWQ9</accession>
<feature type="binding site" evidence="5">
    <location>
        <position position="173"/>
    </location>
    <ligand>
        <name>adenosylcob(III)alamin</name>
        <dbReference type="ChEBI" id="CHEBI:18408"/>
    </ligand>
</feature>
<dbReference type="AlphaFoldDB" id="A0A1Y6CWQ9"/>
<evidence type="ECO:0000256" key="4">
    <source>
        <dbReference type="ARBA" id="ARBA00024446"/>
    </source>
</evidence>
<comment type="pathway">
    <text evidence="5">Amine and polyamine degradation; ethanolamine degradation.</text>
</comment>